<evidence type="ECO:0000313" key="4">
    <source>
        <dbReference type="EMBL" id="CAL5130739.1"/>
    </source>
</evidence>
<feature type="compositionally biased region" description="Polar residues" evidence="2">
    <location>
        <begin position="628"/>
        <end position="649"/>
    </location>
</feature>
<feature type="compositionally biased region" description="Low complexity" evidence="2">
    <location>
        <begin position="128"/>
        <end position="144"/>
    </location>
</feature>
<feature type="compositionally biased region" description="Polar residues" evidence="2">
    <location>
        <begin position="724"/>
        <end position="739"/>
    </location>
</feature>
<reference evidence="4" key="1">
    <citation type="submission" date="2024-06" db="EMBL/GenBank/DDBJ databases">
        <authorList>
            <person name="Liu X."/>
            <person name="Lenzi L."/>
            <person name="Haldenby T S."/>
            <person name="Uol C."/>
        </authorList>
    </citation>
    <scope>NUCLEOTIDE SEQUENCE</scope>
</reference>
<feature type="compositionally biased region" description="Polar residues" evidence="2">
    <location>
        <begin position="340"/>
        <end position="361"/>
    </location>
</feature>
<feature type="compositionally biased region" description="Polar residues" evidence="2">
    <location>
        <begin position="532"/>
        <end position="553"/>
    </location>
</feature>
<dbReference type="PRINTS" id="PR00401">
    <property type="entry name" value="SH2DOMAIN"/>
</dbReference>
<feature type="compositionally biased region" description="Polar residues" evidence="2">
    <location>
        <begin position="225"/>
        <end position="234"/>
    </location>
</feature>
<dbReference type="AlphaFoldDB" id="A0AAV2T454"/>
<evidence type="ECO:0000256" key="1">
    <source>
        <dbReference type="PROSITE-ProRule" id="PRU00191"/>
    </source>
</evidence>
<protein>
    <recommendedName>
        <fullName evidence="3">SH2 domain-containing protein</fullName>
    </recommendedName>
</protein>
<feature type="domain" description="SH2" evidence="3">
    <location>
        <begin position="970"/>
        <end position="1080"/>
    </location>
</feature>
<dbReference type="InterPro" id="IPR000980">
    <property type="entry name" value="SH2"/>
</dbReference>
<feature type="compositionally biased region" description="Low complexity" evidence="2">
    <location>
        <begin position="841"/>
        <end position="853"/>
    </location>
</feature>
<feature type="compositionally biased region" description="Basic and acidic residues" evidence="2">
    <location>
        <begin position="792"/>
        <end position="811"/>
    </location>
</feature>
<dbReference type="SUPFAM" id="SSF55550">
    <property type="entry name" value="SH2 domain"/>
    <property type="match status" value="1"/>
</dbReference>
<name>A0AAV2T454_CALDB</name>
<keyword evidence="1" id="KW-0727">SH2 domain</keyword>
<dbReference type="InterPro" id="IPR036860">
    <property type="entry name" value="SH2_dom_sf"/>
</dbReference>
<feature type="compositionally biased region" description="Basic and acidic residues" evidence="2">
    <location>
        <begin position="172"/>
        <end position="183"/>
    </location>
</feature>
<feature type="compositionally biased region" description="Polar residues" evidence="2">
    <location>
        <begin position="692"/>
        <end position="713"/>
    </location>
</feature>
<feature type="compositionally biased region" description="Polar residues" evidence="2">
    <location>
        <begin position="596"/>
        <end position="617"/>
    </location>
</feature>
<accession>A0AAV2T454</accession>
<evidence type="ECO:0000313" key="5">
    <source>
        <dbReference type="Proteomes" id="UP001497525"/>
    </source>
</evidence>
<dbReference type="EMBL" id="CAXLJL010000072">
    <property type="protein sequence ID" value="CAL5130739.1"/>
    <property type="molecule type" value="Genomic_DNA"/>
</dbReference>
<organism evidence="4 5">
    <name type="scientific">Calicophoron daubneyi</name>
    <name type="common">Rumen fluke</name>
    <name type="synonym">Paramphistomum daubneyi</name>
    <dbReference type="NCBI Taxonomy" id="300641"/>
    <lineage>
        <taxon>Eukaryota</taxon>
        <taxon>Metazoa</taxon>
        <taxon>Spiralia</taxon>
        <taxon>Lophotrochozoa</taxon>
        <taxon>Platyhelminthes</taxon>
        <taxon>Trematoda</taxon>
        <taxon>Digenea</taxon>
        <taxon>Plagiorchiida</taxon>
        <taxon>Pronocephalata</taxon>
        <taxon>Paramphistomoidea</taxon>
        <taxon>Paramphistomidae</taxon>
        <taxon>Calicophoron</taxon>
    </lineage>
</organism>
<feature type="compositionally biased region" description="Polar residues" evidence="2">
    <location>
        <begin position="404"/>
        <end position="425"/>
    </location>
</feature>
<feature type="compositionally biased region" description="Polar residues" evidence="2">
    <location>
        <begin position="564"/>
        <end position="585"/>
    </location>
</feature>
<dbReference type="PANTHER" id="PTHR14388">
    <property type="entry name" value="T CELL-SPECIFIC ADAPTER PROTEIN TSAD"/>
    <property type="match status" value="1"/>
</dbReference>
<dbReference type="GO" id="GO:0005737">
    <property type="term" value="C:cytoplasm"/>
    <property type="evidence" value="ECO:0007669"/>
    <property type="project" value="TreeGrafter"/>
</dbReference>
<dbReference type="PROSITE" id="PS50001">
    <property type="entry name" value="SH2"/>
    <property type="match status" value="1"/>
</dbReference>
<feature type="compositionally biased region" description="Polar residues" evidence="2">
    <location>
        <begin position="754"/>
        <end position="779"/>
    </location>
</feature>
<dbReference type="Gene3D" id="3.30.505.10">
    <property type="entry name" value="SH2 domain"/>
    <property type="match status" value="1"/>
</dbReference>
<proteinExistence type="predicted"/>
<feature type="compositionally biased region" description="Polar residues" evidence="2">
    <location>
        <begin position="308"/>
        <end position="329"/>
    </location>
</feature>
<feature type="compositionally biased region" description="Polar residues" evidence="2">
    <location>
        <begin position="468"/>
        <end position="489"/>
    </location>
</feature>
<dbReference type="Pfam" id="PF00017">
    <property type="entry name" value="SH2"/>
    <property type="match status" value="1"/>
</dbReference>
<feature type="compositionally biased region" description="Polar residues" evidence="2">
    <location>
        <begin position="500"/>
        <end position="521"/>
    </location>
</feature>
<dbReference type="SMART" id="SM00252">
    <property type="entry name" value="SH2"/>
    <property type="match status" value="1"/>
</dbReference>
<feature type="compositionally biased region" description="Basic and acidic residues" evidence="2">
    <location>
        <begin position="116"/>
        <end position="127"/>
    </location>
</feature>
<feature type="compositionally biased region" description="Polar residues" evidence="2">
    <location>
        <begin position="184"/>
        <end position="196"/>
    </location>
</feature>
<evidence type="ECO:0000256" key="2">
    <source>
        <dbReference type="SAM" id="MobiDB-lite"/>
    </source>
</evidence>
<sequence>MFAQIIRDMYVPPEILRELTDDQKEVLHYEIRREQVRRYNIWQQELEKQDVLQTKKTPVNVSKPEKHVSFVEDSKLSVIIEDAKKAFSDVSVLIVRDGNVISPTLPGCRSSPSGRDFTDGVIDDKHVTPTSSSSANPSTSFPMSSAMDFNSTTIDINLRRLSQLDGIPKSERLSLVSHNEESSRQVPTTDGESNGASIKVQEVVRVLGTDNSSTSLSRAPERPPTRSQDYLQDSYSRDQSSETEDLASSGAPELPEISPMCSSAPKAANIPEDWRPLASSANSVGLSRFSPTVSSGSAVVKGPEKSSPPASSANSVGLSRFSPTVSSGSAVVKGPEKSSPPASSANSVGLSRFSPTVSSGSAVVKGPEKSSPPASSANSVGLSRFSPTVSSGSAVVKGPEKSSPPASSANSVGLSRFSPTVSSGSAVVKGPEKSSPPASSANSVGLSRFSPTVSSGSAVVKGPEKSSPPASSANSVGLSRFSPTVSSGSAVVKGPEKSSPPASSANSVGLSRFSPTVSSGSAVVKGPEKSSPPASSANSVGLSRFSPTVSSGSAVVKGPEKSSPPASSANSVGLSRFSPTVSSGSAVVKGPEKSSPPASSANSVGLSRFSPTVSSGSAVVKGPEKSSPPASSANSVGLSRFSPTVSSGSAVVKGPEKSSPPASSANSVGLSRFSPTVSSGSAVVKGPEKSSPPASSANSVGLSRFSPTVSSGSAVVKGPEKSSPPINSPMNGLSESSSAVAPVARITKDADQMFENTNLRNSHSPEQFSESDEISTTSDCDVEPSKPLKTLRLRERDSHSSDHTEVNRPERSFPNPCCFFPASNVFMFSSSSGSFKKKRSSSLGSPVLSSPKSAIATENTSRRQSTVNMMISRFESAKISTEGDKPTDKKVQQKTVRLSPEIRRRQQELFGNVGPSAVSESPVNTKSACSWFAETEAARLMNEFKLPSTVDVVNRTKNSNHDEFANVPPWFHGLLSKAAAEEMLQHANVNGSFLVRVSSNFPGYVISGLWAYRCHHTPVSVVGKSSGNHSASSRQSDVAPTYQLYGLTNSIQFQSLQELIGYYSSHPLSSSTDHLLWHPVDQPPSKSGLPDYFSLFYPCVTGQL</sequence>
<feature type="compositionally biased region" description="Polar residues" evidence="2">
    <location>
        <begin position="660"/>
        <end position="681"/>
    </location>
</feature>
<feature type="region of interest" description="Disordered" evidence="2">
    <location>
        <begin position="839"/>
        <end position="863"/>
    </location>
</feature>
<feature type="region of interest" description="Disordered" evidence="2">
    <location>
        <begin position="172"/>
        <end position="268"/>
    </location>
</feature>
<dbReference type="PANTHER" id="PTHR14388:SF17">
    <property type="entry name" value="SH2 DOMAIN-CONTAINING PROTEIN"/>
    <property type="match status" value="1"/>
</dbReference>
<dbReference type="Proteomes" id="UP001497525">
    <property type="component" value="Unassembled WGS sequence"/>
</dbReference>
<feature type="region of interest" description="Disordered" evidence="2">
    <location>
        <begin position="291"/>
        <end position="813"/>
    </location>
</feature>
<feature type="compositionally biased region" description="Polar residues" evidence="2">
    <location>
        <begin position="372"/>
        <end position="393"/>
    </location>
</feature>
<comment type="caution">
    <text evidence="4">The sequence shown here is derived from an EMBL/GenBank/DDBJ whole genome shotgun (WGS) entry which is preliminary data.</text>
</comment>
<feature type="compositionally biased region" description="Polar residues" evidence="2">
    <location>
        <begin position="436"/>
        <end position="457"/>
    </location>
</feature>
<evidence type="ECO:0000259" key="3">
    <source>
        <dbReference type="PROSITE" id="PS50001"/>
    </source>
</evidence>
<gene>
    <name evidence="4" type="ORF">CDAUBV1_LOCUS2901</name>
</gene>
<feature type="region of interest" description="Disordered" evidence="2">
    <location>
        <begin position="106"/>
        <end position="144"/>
    </location>
</feature>